<name>A0A838BMK6_9HYPH</name>
<dbReference type="Proteomes" id="UP000572984">
    <property type="component" value="Unassembled WGS sequence"/>
</dbReference>
<accession>A0A838BMK6</accession>
<dbReference type="EMBL" id="JACDXJ010000001">
    <property type="protein sequence ID" value="MBA1155706.1"/>
    <property type="molecule type" value="Genomic_DNA"/>
</dbReference>
<protein>
    <submittedName>
        <fullName evidence="1">Uncharacterized protein</fullName>
    </submittedName>
</protein>
<reference evidence="1 2" key="1">
    <citation type="submission" date="2020-07" db="EMBL/GenBank/DDBJ databases">
        <title>Draft genome and description of Microvirga mediterraneensis Marseille-Q2068 sp. nov.</title>
        <authorList>
            <person name="Boxberger M."/>
        </authorList>
    </citation>
    <scope>NUCLEOTIDE SEQUENCE [LARGE SCALE GENOMIC DNA]</scope>
    <source>
        <strain evidence="1 2">Marseille-Q2068</strain>
    </source>
</reference>
<keyword evidence="2" id="KW-1185">Reference proteome</keyword>
<evidence type="ECO:0000313" key="1">
    <source>
        <dbReference type="EMBL" id="MBA1155706.1"/>
    </source>
</evidence>
<dbReference type="AlphaFoldDB" id="A0A838BMK6"/>
<dbReference type="RefSeq" id="WP_181051322.1">
    <property type="nucleotide sequence ID" value="NZ_JACDXJ010000001.1"/>
</dbReference>
<evidence type="ECO:0000313" key="2">
    <source>
        <dbReference type="Proteomes" id="UP000572984"/>
    </source>
</evidence>
<gene>
    <name evidence="1" type="ORF">H0S73_06110</name>
</gene>
<proteinExistence type="predicted"/>
<organism evidence="1 2">
    <name type="scientific">Microvirga mediterraneensis</name>
    <dbReference type="NCBI Taxonomy" id="2754695"/>
    <lineage>
        <taxon>Bacteria</taxon>
        <taxon>Pseudomonadati</taxon>
        <taxon>Pseudomonadota</taxon>
        <taxon>Alphaproteobacteria</taxon>
        <taxon>Hyphomicrobiales</taxon>
        <taxon>Methylobacteriaceae</taxon>
        <taxon>Microvirga</taxon>
    </lineage>
</organism>
<sequence>MLETEPNSGFGSRLLRQTITRELAGQLDIRYEREGVCCTIAIPLGSAGQQAA</sequence>
<comment type="caution">
    <text evidence="1">The sequence shown here is derived from an EMBL/GenBank/DDBJ whole genome shotgun (WGS) entry which is preliminary data.</text>
</comment>